<name>A0A0E9XRK1_ANGAN</name>
<proteinExistence type="predicted"/>
<dbReference type="EMBL" id="GBXM01004092">
    <property type="protein sequence ID" value="JAI04486.1"/>
    <property type="molecule type" value="Transcribed_RNA"/>
</dbReference>
<reference evidence="1" key="1">
    <citation type="submission" date="2014-11" db="EMBL/GenBank/DDBJ databases">
        <authorList>
            <person name="Amaro Gonzalez C."/>
        </authorList>
    </citation>
    <scope>NUCLEOTIDE SEQUENCE</scope>
</reference>
<protein>
    <submittedName>
        <fullName evidence="1">Uncharacterized protein</fullName>
    </submittedName>
</protein>
<accession>A0A0E9XRK1</accession>
<dbReference type="AlphaFoldDB" id="A0A0E9XRK1"/>
<sequence>MKHIMKMPFTWVQSKQHICYHELPPVLQPPHYQLNVDEARIC</sequence>
<reference evidence="1" key="2">
    <citation type="journal article" date="2015" name="Fish Shellfish Immunol.">
        <title>Early steps in the European eel (Anguilla anguilla)-Vibrio vulnificus interaction in the gills: Role of the RtxA13 toxin.</title>
        <authorList>
            <person name="Callol A."/>
            <person name="Pajuelo D."/>
            <person name="Ebbesson L."/>
            <person name="Teles M."/>
            <person name="MacKenzie S."/>
            <person name="Amaro C."/>
        </authorList>
    </citation>
    <scope>NUCLEOTIDE SEQUENCE</scope>
</reference>
<evidence type="ECO:0000313" key="1">
    <source>
        <dbReference type="EMBL" id="JAI04486.1"/>
    </source>
</evidence>
<organism evidence="1">
    <name type="scientific">Anguilla anguilla</name>
    <name type="common">European freshwater eel</name>
    <name type="synonym">Muraena anguilla</name>
    <dbReference type="NCBI Taxonomy" id="7936"/>
    <lineage>
        <taxon>Eukaryota</taxon>
        <taxon>Metazoa</taxon>
        <taxon>Chordata</taxon>
        <taxon>Craniata</taxon>
        <taxon>Vertebrata</taxon>
        <taxon>Euteleostomi</taxon>
        <taxon>Actinopterygii</taxon>
        <taxon>Neopterygii</taxon>
        <taxon>Teleostei</taxon>
        <taxon>Anguilliformes</taxon>
        <taxon>Anguillidae</taxon>
        <taxon>Anguilla</taxon>
    </lineage>
</organism>